<protein>
    <submittedName>
        <fullName evidence="1">Unannotated protein</fullName>
    </submittedName>
</protein>
<sequence length="83" mass="8748">MSTKKSDKSSQVRIAVTDVASELSFECPTPPAEIKAAISVALAANTPLILSDVRGHEILVPASKIGYIEIGEPIERRVGFGVA</sequence>
<dbReference type="Pfam" id="PF11305">
    <property type="entry name" value="DUF3107"/>
    <property type="match status" value="1"/>
</dbReference>
<dbReference type="AlphaFoldDB" id="A0A6J5Z3Z6"/>
<name>A0A6J5Z3Z6_9ZZZZ</name>
<reference evidence="1" key="1">
    <citation type="submission" date="2020-05" db="EMBL/GenBank/DDBJ databases">
        <authorList>
            <person name="Chiriac C."/>
            <person name="Salcher M."/>
            <person name="Ghai R."/>
            <person name="Kavagutti S V."/>
        </authorList>
    </citation>
    <scope>NUCLEOTIDE SEQUENCE</scope>
</reference>
<accession>A0A6J5Z3Z6</accession>
<organism evidence="1">
    <name type="scientific">freshwater metagenome</name>
    <dbReference type="NCBI Taxonomy" id="449393"/>
    <lineage>
        <taxon>unclassified sequences</taxon>
        <taxon>metagenomes</taxon>
        <taxon>ecological metagenomes</taxon>
    </lineage>
</organism>
<dbReference type="InterPro" id="IPR021456">
    <property type="entry name" value="DUF3107"/>
</dbReference>
<evidence type="ECO:0000313" key="1">
    <source>
        <dbReference type="EMBL" id="CAB4335139.1"/>
    </source>
</evidence>
<dbReference type="EMBL" id="CAESAK010000048">
    <property type="protein sequence ID" value="CAB4335139.1"/>
    <property type="molecule type" value="Genomic_DNA"/>
</dbReference>
<proteinExistence type="predicted"/>
<gene>
    <name evidence="1" type="ORF">UFOPK3775_00490</name>
</gene>